<organism evidence="1 2">
    <name type="scientific">Phormidesmis priestleyi Ana</name>
    <dbReference type="NCBI Taxonomy" id="1666911"/>
    <lineage>
        <taxon>Bacteria</taxon>
        <taxon>Bacillati</taxon>
        <taxon>Cyanobacteriota</taxon>
        <taxon>Cyanophyceae</taxon>
        <taxon>Leptolyngbyales</taxon>
        <taxon>Leptolyngbyaceae</taxon>
        <taxon>Phormidesmis</taxon>
    </lineage>
</organism>
<dbReference type="SUPFAM" id="SSF56601">
    <property type="entry name" value="beta-lactamase/transpeptidase-like"/>
    <property type="match status" value="1"/>
</dbReference>
<evidence type="ECO:0000313" key="1">
    <source>
        <dbReference type="EMBL" id="KPQ35595.1"/>
    </source>
</evidence>
<accession>A0A0P7ZQT5</accession>
<evidence type="ECO:0008006" key="3">
    <source>
        <dbReference type="Google" id="ProtNLM"/>
    </source>
</evidence>
<dbReference type="GO" id="GO:0030655">
    <property type="term" value="P:beta-lactam antibiotic catabolic process"/>
    <property type="evidence" value="ECO:0007669"/>
    <property type="project" value="InterPro"/>
</dbReference>
<dbReference type="GO" id="GO:0046677">
    <property type="term" value="P:response to antibiotic"/>
    <property type="evidence" value="ECO:0007669"/>
    <property type="project" value="InterPro"/>
</dbReference>
<comment type="caution">
    <text evidence="1">The sequence shown here is derived from an EMBL/GenBank/DDBJ whole genome shotgun (WGS) entry which is preliminary data.</text>
</comment>
<dbReference type="Proteomes" id="UP000050465">
    <property type="component" value="Unassembled WGS sequence"/>
</dbReference>
<dbReference type="PANTHER" id="PTHR35333">
    <property type="entry name" value="BETA-LACTAMASE"/>
    <property type="match status" value="1"/>
</dbReference>
<dbReference type="AlphaFoldDB" id="A0A0P7ZQT5"/>
<evidence type="ECO:0000313" key="2">
    <source>
        <dbReference type="Proteomes" id="UP000050465"/>
    </source>
</evidence>
<proteinExistence type="predicted"/>
<dbReference type="InterPro" id="IPR012338">
    <property type="entry name" value="Beta-lactam/transpept-like"/>
</dbReference>
<dbReference type="PANTHER" id="PTHR35333:SF3">
    <property type="entry name" value="BETA-LACTAMASE-TYPE TRANSPEPTIDASE FOLD CONTAINING PROTEIN"/>
    <property type="match status" value="1"/>
</dbReference>
<sequence length="318" mass="35369">MLPKFYRANAELQSILEQILEETGVAFPQLAPNQIAVTWILYEPPYRVNTGGALTAEEFWQYQPKGASYRGVELMNPGGLVALFYLVAMNVWLEQGMVSESAEIVRSLTDMMTSVSPDAVSYLIDVLSGTTSGPELSPGPNAAWQQQRNIVNRYFHQLGWPELRAINVNQKIWRDRPYGRERDFAGPASENRNLLTTDAIARLFHSIIGGVSVSSVRSQAMMALMKKTDLQKTDCSAFFSGVANLWALEDKTNRGIGSTVYVESETSHPYQLVILVENPQTQTASAAHQQDEITAFVSQRIFAAAQQAFHTAFHTEVC</sequence>
<gene>
    <name evidence="1" type="ORF">HLUCCA11_10115</name>
</gene>
<dbReference type="STRING" id="1666911.HLUCCA11_10115"/>
<name>A0A0P7ZQT5_9CYAN</name>
<reference evidence="1 2" key="1">
    <citation type="submission" date="2015-09" db="EMBL/GenBank/DDBJ databases">
        <title>Identification and resolution of microdiversity through metagenomic sequencing of parallel consortia.</title>
        <authorList>
            <person name="Nelson W.C."/>
            <person name="Romine M.F."/>
            <person name="Lindemann S.R."/>
        </authorList>
    </citation>
    <scope>NUCLEOTIDE SEQUENCE [LARGE SCALE GENOMIC DNA]</scope>
    <source>
        <strain evidence="1">Ana</strain>
    </source>
</reference>
<dbReference type="GO" id="GO:0008800">
    <property type="term" value="F:beta-lactamase activity"/>
    <property type="evidence" value="ECO:0007669"/>
    <property type="project" value="InterPro"/>
</dbReference>
<protein>
    <recommendedName>
        <fullName evidence="3">Serine hydrolase</fullName>
    </recommendedName>
</protein>
<dbReference type="PATRIC" id="fig|1666911.3.peg.5348"/>
<dbReference type="EMBL" id="LJZR01000011">
    <property type="protein sequence ID" value="KPQ35595.1"/>
    <property type="molecule type" value="Genomic_DNA"/>
</dbReference>
<dbReference type="Gene3D" id="3.40.710.10">
    <property type="entry name" value="DD-peptidase/beta-lactamase superfamily"/>
    <property type="match status" value="1"/>
</dbReference>
<dbReference type="InterPro" id="IPR000871">
    <property type="entry name" value="Beta-lactam_class-A"/>
</dbReference>